<feature type="disulfide bond" evidence="9">
    <location>
        <begin position="54"/>
        <end position="87"/>
    </location>
</feature>
<comment type="caution">
    <text evidence="9">Lacks conserved residue(s) required for the propagation of feature annotation.</text>
</comment>
<keyword evidence="5" id="KW-0472">Membrane</keyword>
<keyword evidence="6 10" id="KW-0732">Signal</keyword>
<feature type="chain" id="PRO_5040849964" description="CFEM domain-containing protein" evidence="10">
    <location>
        <begin position="19"/>
        <end position="91"/>
    </location>
</feature>
<comment type="subcellular location">
    <subcellularLocation>
        <location evidence="1">Membrane</location>
        <topology evidence="1">Lipid-anchor</topology>
        <topology evidence="1">GPI-anchor</topology>
    </subcellularLocation>
    <subcellularLocation>
        <location evidence="2">Secreted</location>
    </subcellularLocation>
</comment>
<keyword evidence="9" id="KW-0349">Heme</keyword>
<evidence type="ECO:0000313" key="12">
    <source>
        <dbReference type="EMBL" id="KAJ5178999.1"/>
    </source>
</evidence>
<keyword evidence="5" id="KW-0325">Glycoprotein</keyword>
<dbReference type="InterPro" id="IPR008427">
    <property type="entry name" value="Extracellular_membr_CFEM_dom"/>
</dbReference>
<evidence type="ECO:0000256" key="3">
    <source>
        <dbReference type="ARBA" id="ARBA00010031"/>
    </source>
</evidence>
<dbReference type="EMBL" id="JAPQKO010000002">
    <property type="protein sequence ID" value="KAJ5178999.1"/>
    <property type="molecule type" value="Genomic_DNA"/>
</dbReference>
<dbReference type="GO" id="GO:0005576">
    <property type="term" value="C:extracellular region"/>
    <property type="evidence" value="ECO:0007669"/>
    <property type="project" value="UniProtKB-SubCell"/>
</dbReference>
<reference evidence="12" key="1">
    <citation type="submission" date="2022-11" db="EMBL/GenBank/DDBJ databases">
        <authorList>
            <person name="Petersen C."/>
        </authorList>
    </citation>
    <scope>NUCLEOTIDE SEQUENCE</scope>
    <source>
        <strain evidence="12">IBT 21917</strain>
    </source>
</reference>
<evidence type="ECO:0000256" key="7">
    <source>
        <dbReference type="ARBA" id="ARBA00023157"/>
    </source>
</evidence>
<evidence type="ECO:0000256" key="1">
    <source>
        <dbReference type="ARBA" id="ARBA00004589"/>
    </source>
</evidence>
<keyword evidence="9" id="KW-0408">Iron</keyword>
<dbReference type="PROSITE" id="PS52012">
    <property type="entry name" value="CFEM"/>
    <property type="match status" value="1"/>
</dbReference>
<evidence type="ECO:0000256" key="8">
    <source>
        <dbReference type="ARBA" id="ARBA00023288"/>
    </source>
</evidence>
<evidence type="ECO:0000256" key="2">
    <source>
        <dbReference type="ARBA" id="ARBA00004613"/>
    </source>
</evidence>
<keyword evidence="4" id="KW-0964">Secreted</keyword>
<dbReference type="GO" id="GO:0046872">
    <property type="term" value="F:metal ion binding"/>
    <property type="evidence" value="ECO:0007669"/>
    <property type="project" value="UniProtKB-UniRule"/>
</dbReference>
<dbReference type="Proteomes" id="UP001146351">
    <property type="component" value="Unassembled WGS sequence"/>
</dbReference>
<dbReference type="AlphaFoldDB" id="A0A9W9IJL5"/>
<comment type="similarity">
    <text evidence="3">Belongs to the RBT5 family.</text>
</comment>
<dbReference type="GO" id="GO:0098552">
    <property type="term" value="C:side of membrane"/>
    <property type="evidence" value="ECO:0007669"/>
    <property type="project" value="UniProtKB-KW"/>
</dbReference>
<proteinExistence type="inferred from homology"/>
<evidence type="ECO:0000256" key="4">
    <source>
        <dbReference type="ARBA" id="ARBA00022525"/>
    </source>
</evidence>
<name>A0A9W9IJL5_9EURO</name>
<keyword evidence="7 9" id="KW-1015">Disulfide bond</keyword>
<dbReference type="Pfam" id="PF05730">
    <property type="entry name" value="CFEM"/>
    <property type="match status" value="1"/>
</dbReference>
<evidence type="ECO:0000256" key="6">
    <source>
        <dbReference type="ARBA" id="ARBA00022729"/>
    </source>
</evidence>
<dbReference type="OrthoDB" id="4505683at2759"/>
<evidence type="ECO:0000256" key="5">
    <source>
        <dbReference type="ARBA" id="ARBA00022622"/>
    </source>
</evidence>
<gene>
    <name evidence="12" type="ORF">N7492_002209</name>
</gene>
<feature type="domain" description="CFEM" evidence="11">
    <location>
        <begin position="1"/>
        <end position="91"/>
    </location>
</feature>
<sequence length="91" mass="9943">MKFSILLPLASLLALVVSDDIDNPQHMTPCLLDCNKKAAKAVGCSTYLDSECTCASDEYTAVLKRCLAANCDAYDDQFSKILHIQICKTPL</sequence>
<feature type="binding site" description="axial binding residue" evidence="9">
    <location>
        <position position="49"/>
    </location>
    <ligand>
        <name>heme</name>
        <dbReference type="ChEBI" id="CHEBI:30413"/>
    </ligand>
    <ligandPart>
        <name>Fe</name>
        <dbReference type="ChEBI" id="CHEBI:18248"/>
    </ligandPart>
</feature>
<keyword evidence="9" id="KW-0479">Metal-binding</keyword>
<comment type="caution">
    <text evidence="12">The sequence shown here is derived from an EMBL/GenBank/DDBJ whole genome shotgun (WGS) entry which is preliminary data.</text>
</comment>
<accession>A0A9W9IJL5</accession>
<evidence type="ECO:0000313" key="13">
    <source>
        <dbReference type="Proteomes" id="UP001146351"/>
    </source>
</evidence>
<evidence type="ECO:0000256" key="9">
    <source>
        <dbReference type="PROSITE-ProRule" id="PRU01356"/>
    </source>
</evidence>
<keyword evidence="8" id="KW-0449">Lipoprotein</keyword>
<protein>
    <recommendedName>
        <fullName evidence="11">CFEM domain-containing protein</fullName>
    </recommendedName>
</protein>
<keyword evidence="13" id="KW-1185">Reference proteome</keyword>
<feature type="signal peptide" evidence="10">
    <location>
        <begin position="1"/>
        <end position="18"/>
    </location>
</feature>
<reference evidence="12" key="2">
    <citation type="journal article" date="2023" name="IMA Fungus">
        <title>Comparative genomic study of the Penicillium genus elucidates a diverse pangenome and 15 lateral gene transfer events.</title>
        <authorList>
            <person name="Petersen C."/>
            <person name="Sorensen T."/>
            <person name="Nielsen M.R."/>
            <person name="Sondergaard T.E."/>
            <person name="Sorensen J.L."/>
            <person name="Fitzpatrick D.A."/>
            <person name="Frisvad J.C."/>
            <person name="Nielsen K.L."/>
        </authorList>
    </citation>
    <scope>NUCLEOTIDE SEQUENCE</scope>
    <source>
        <strain evidence="12">IBT 21917</strain>
    </source>
</reference>
<keyword evidence="5" id="KW-0336">GPI-anchor</keyword>
<organism evidence="12 13">
    <name type="scientific">Penicillium capsulatum</name>
    <dbReference type="NCBI Taxonomy" id="69766"/>
    <lineage>
        <taxon>Eukaryota</taxon>
        <taxon>Fungi</taxon>
        <taxon>Dikarya</taxon>
        <taxon>Ascomycota</taxon>
        <taxon>Pezizomycotina</taxon>
        <taxon>Eurotiomycetes</taxon>
        <taxon>Eurotiomycetidae</taxon>
        <taxon>Eurotiales</taxon>
        <taxon>Aspergillaceae</taxon>
        <taxon>Penicillium</taxon>
    </lineage>
</organism>
<evidence type="ECO:0000259" key="11">
    <source>
        <dbReference type="PROSITE" id="PS52012"/>
    </source>
</evidence>
<evidence type="ECO:0000256" key="10">
    <source>
        <dbReference type="SAM" id="SignalP"/>
    </source>
</evidence>